<organism evidence="2 3">
    <name type="scientific">Aureobasidium pullulans</name>
    <name type="common">Black yeast</name>
    <name type="synonym">Pullularia pullulans</name>
    <dbReference type="NCBI Taxonomy" id="5580"/>
    <lineage>
        <taxon>Eukaryota</taxon>
        <taxon>Fungi</taxon>
        <taxon>Dikarya</taxon>
        <taxon>Ascomycota</taxon>
        <taxon>Pezizomycotina</taxon>
        <taxon>Dothideomycetes</taxon>
        <taxon>Dothideomycetidae</taxon>
        <taxon>Dothideales</taxon>
        <taxon>Saccotheciaceae</taxon>
        <taxon>Aureobasidium</taxon>
    </lineage>
</organism>
<accession>A0A4T0BF17</accession>
<dbReference type="InterPro" id="IPR021840">
    <property type="entry name" value="DUF3433"/>
</dbReference>
<evidence type="ECO:0000313" key="3">
    <source>
        <dbReference type="Proteomes" id="UP000308724"/>
    </source>
</evidence>
<dbReference type="PANTHER" id="PTHR37544:SF3">
    <property type="entry name" value="SPRAY"/>
    <property type="match status" value="1"/>
</dbReference>
<dbReference type="AlphaFoldDB" id="A0A4T0BF17"/>
<feature type="transmembrane region" description="Helical" evidence="1">
    <location>
        <begin position="706"/>
        <end position="727"/>
    </location>
</feature>
<keyword evidence="1" id="KW-0472">Membrane</keyword>
<protein>
    <submittedName>
        <fullName evidence="2">Uncharacterized protein</fullName>
    </submittedName>
</protein>
<feature type="transmembrane region" description="Helical" evidence="1">
    <location>
        <begin position="61"/>
        <end position="82"/>
    </location>
</feature>
<keyword evidence="1" id="KW-0812">Transmembrane</keyword>
<dbReference type="Proteomes" id="UP000308724">
    <property type="component" value="Unassembled WGS sequence"/>
</dbReference>
<feature type="transmembrane region" description="Helical" evidence="1">
    <location>
        <begin position="173"/>
        <end position="190"/>
    </location>
</feature>
<dbReference type="EMBL" id="QZBZ01000351">
    <property type="protein sequence ID" value="TIA30494.1"/>
    <property type="molecule type" value="Genomic_DNA"/>
</dbReference>
<dbReference type="Pfam" id="PF11915">
    <property type="entry name" value="DUF3433"/>
    <property type="match status" value="2"/>
</dbReference>
<feature type="transmembrane region" description="Helical" evidence="1">
    <location>
        <begin position="541"/>
        <end position="566"/>
    </location>
</feature>
<feature type="transmembrane region" description="Helical" evidence="1">
    <location>
        <begin position="770"/>
        <end position="791"/>
    </location>
</feature>
<feature type="transmembrane region" description="Helical" evidence="1">
    <location>
        <begin position="1128"/>
        <end position="1148"/>
    </location>
</feature>
<dbReference type="PANTHER" id="PTHR37544">
    <property type="entry name" value="SPRAY-RELATED"/>
    <property type="match status" value="1"/>
</dbReference>
<reference evidence="2 3" key="1">
    <citation type="submission" date="2018-10" db="EMBL/GenBank/DDBJ databases">
        <title>Fifty Aureobasidium pullulans genomes reveal a recombining polyextremotolerant generalist.</title>
        <authorList>
            <person name="Gostincar C."/>
            <person name="Turk M."/>
            <person name="Zajc J."/>
            <person name="Gunde-Cimerman N."/>
        </authorList>
    </citation>
    <scope>NUCLEOTIDE SEQUENCE [LARGE SCALE GENOMIC DNA]</scope>
    <source>
        <strain evidence="2 3">EXF-1645</strain>
    </source>
</reference>
<keyword evidence="1" id="KW-1133">Transmembrane helix</keyword>
<evidence type="ECO:0000256" key="1">
    <source>
        <dbReference type="SAM" id="Phobius"/>
    </source>
</evidence>
<comment type="caution">
    <text evidence="2">The sequence shown here is derived from an EMBL/GenBank/DDBJ whole genome shotgun (WGS) entry which is preliminary data.</text>
</comment>
<name>A0A4T0BF17_AURPU</name>
<feature type="transmembrane region" description="Helical" evidence="1">
    <location>
        <begin position="660"/>
        <end position="682"/>
    </location>
</feature>
<feature type="transmembrane region" description="Helical" evidence="1">
    <location>
        <begin position="108"/>
        <end position="126"/>
    </location>
</feature>
<proteinExistence type="predicted"/>
<gene>
    <name evidence="2" type="ORF">D6C78_09565</name>
</gene>
<sequence>MRSMLSVPGDSKYFSKAQHDDQLGATISERSIELSVWSEDDKKALVSSTPRKPWTPLTLKAYFLIPTILASGALIVVLQIYLDRSNRDSGIIFAPNIDDLSLDRKFPYLYLPTIVSLVLSFIWTWLDLDVRRLQPFIELSKEEGARGDDSLLLHYPFDFVAFVPFTSAKRRHWPVFSASLAVVIIFWGLTPLQSSIFATKTVEKSIEVATARSTAYLSLQEQKNNLTGSYAQSVYNIAWLNETLPPFMSRQGMLAPFGLLNESGATESSETWTAPTTFYSVDINCESPTYNDDEEIFSTNGCEYDLGDMGLPRKIADNQFSSQYVGYWYEETMDSYLAGNCPQSANQTFLIRWAQGQIRKPGLDPTAESKYAKENATLWCSSSYYYQEVNATVASPGMKVLEVVPTGPKKALPIDFFNVTDFEWSMSQGYEANVNRGPYPAGGYASGGWPSVYDRLLAKFPQLYWDTYSYLPNMATFALAAYQRPMDDYLDPETLKDSYQAAYRLLFARRLVDVLFSNLDNSTIAVGSRQYSTQTVMMVPVFVYVVEGMVGLTAVAASVVLLLSFWTKIKLTFEPASLASLMALSGRDPRIIQRMSRDDCATSKEMSVTYQEIRFALSKAESSQGPNIYCTEPYDYSQHASKSPRTLAASKLVLPMELSWAFGLGFLCLQIAVVVALLYIYLRVRAENGLSLPSNSLFVNQLLENYLPMVIGAFFEPVFTMLTRTLCMLQPYEQLRRGHEKSERSITLDYASLPPQAVVFRAFKNKHFPLALVSLMTLLANVLSVAISGLFTESIVMIPNPANFTSGYQFPLDGSSLGNESLSRNRPAYDQYYMATSNLTNGTPLPAWTDGGFFYMPFDVFGLLQGNITQHKAITPAVKASLHCFPMQQQMNGSNLTWTTFDEKTSCDLSSVPIFYNEQSDEPKAIEYVNFTVPGYGWYENSDGYARNCNLRVMAGWGRSTSVAGNGPLKATWVGCMPQLSVELREVTVDLEGHILASSLSNFTSGDPERFFKQNSTGLIESIHRVLDPDSISGFYTMKPTWHTDSYPSDFVNYLMEHTMNSTTFLDPRLPSPSFEQTAPLLDSIYSKLVAILLATNLEKILRPSNETSVFAGVSLAPETRIFVQEEMLIISVAILTLYMLVTIALYVRRPWRILPRMPTTLASQIAFFAASHALEDLAETSSMSEKERNSHVKGLRQRYGFGRFVGTDGKTHIGIEREPLVQVLTKQDLQTMQKGVTMG</sequence>
<evidence type="ECO:0000313" key="2">
    <source>
        <dbReference type="EMBL" id="TIA30494.1"/>
    </source>
</evidence>